<name>A0A1D8P644_9FLAO</name>
<gene>
    <name evidence="2" type="primary">bshC</name>
    <name evidence="5" type="ORF">LPB138_04790</name>
</gene>
<feature type="domain" description="Bacillithiol biosynthesis BshC C-terminal coiled-coil" evidence="4">
    <location>
        <begin position="377"/>
        <end position="533"/>
    </location>
</feature>
<dbReference type="InterPro" id="IPR055399">
    <property type="entry name" value="CC_BshC"/>
</dbReference>
<dbReference type="KEGG" id="lul:LPB138_04790"/>
<dbReference type="InterPro" id="IPR055398">
    <property type="entry name" value="Rossmann-like_BshC"/>
</dbReference>
<dbReference type="EMBL" id="CP017478">
    <property type="protein sequence ID" value="AOW20039.1"/>
    <property type="molecule type" value="Genomic_DNA"/>
</dbReference>
<protein>
    <recommendedName>
        <fullName evidence="2">Putative cysteine ligase BshC</fullName>
        <ecNumber evidence="2">6.-.-.-</ecNumber>
    </recommendedName>
</protein>
<dbReference type="PIRSF" id="PIRSF012535">
    <property type="entry name" value="UCP012535"/>
    <property type="match status" value="1"/>
</dbReference>
<dbReference type="OrthoDB" id="9765151at2"/>
<dbReference type="InterPro" id="IPR011199">
    <property type="entry name" value="Bacillithiol_biosynth_BshC"/>
</dbReference>
<proteinExistence type="inferred from homology"/>
<reference evidence="5 6" key="1">
    <citation type="submission" date="2016-10" db="EMBL/GenBank/DDBJ databases">
        <title>Lutibacter sp. LPB0138, isolated from marine gastropod.</title>
        <authorList>
            <person name="Kim E."/>
            <person name="Yi H."/>
        </authorList>
    </citation>
    <scope>NUCLEOTIDE SEQUENCE [LARGE SCALE GENOMIC DNA]</scope>
    <source>
        <strain evidence="5 6">LPB0138</strain>
    </source>
</reference>
<accession>A0A1D8P644</accession>
<dbReference type="Pfam" id="PF10079">
    <property type="entry name" value="Rossmann-like_BshC"/>
    <property type="match status" value="1"/>
</dbReference>
<dbReference type="NCBIfam" id="TIGR03998">
    <property type="entry name" value="thiol_BshC"/>
    <property type="match status" value="1"/>
</dbReference>
<dbReference type="RefSeq" id="WP_070236178.1">
    <property type="nucleotide sequence ID" value="NZ_CP017478.1"/>
</dbReference>
<evidence type="ECO:0000313" key="6">
    <source>
        <dbReference type="Proteomes" id="UP000176050"/>
    </source>
</evidence>
<keyword evidence="2" id="KW-0175">Coiled coil</keyword>
<dbReference type="EC" id="6.-.-.-" evidence="2"/>
<keyword evidence="1 2" id="KW-0436">Ligase</keyword>
<evidence type="ECO:0000259" key="3">
    <source>
        <dbReference type="Pfam" id="PF10079"/>
    </source>
</evidence>
<dbReference type="Pfam" id="PF24850">
    <property type="entry name" value="CC_BshC"/>
    <property type="match status" value="1"/>
</dbReference>
<feature type="domain" description="Bacillithiol biosynthesis BshC N-terminal Rossmann-like" evidence="3">
    <location>
        <begin position="4"/>
        <end position="375"/>
    </location>
</feature>
<organism evidence="5 6">
    <name type="scientific">Urechidicola croceus</name>
    <dbReference type="NCBI Taxonomy" id="1850246"/>
    <lineage>
        <taxon>Bacteria</taxon>
        <taxon>Pseudomonadati</taxon>
        <taxon>Bacteroidota</taxon>
        <taxon>Flavobacteriia</taxon>
        <taxon>Flavobacteriales</taxon>
        <taxon>Flavobacteriaceae</taxon>
        <taxon>Urechidicola</taxon>
    </lineage>
</organism>
<dbReference type="HAMAP" id="MF_01867">
    <property type="entry name" value="BshC"/>
    <property type="match status" value="1"/>
</dbReference>
<evidence type="ECO:0000256" key="1">
    <source>
        <dbReference type="ARBA" id="ARBA00022598"/>
    </source>
</evidence>
<evidence type="ECO:0000259" key="4">
    <source>
        <dbReference type="Pfam" id="PF24850"/>
    </source>
</evidence>
<dbReference type="GO" id="GO:0016874">
    <property type="term" value="F:ligase activity"/>
    <property type="evidence" value="ECO:0007669"/>
    <property type="project" value="UniProtKB-UniRule"/>
</dbReference>
<evidence type="ECO:0000256" key="2">
    <source>
        <dbReference type="HAMAP-Rule" id="MF_01867"/>
    </source>
</evidence>
<feature type="coiled-coil region" evidence="2">
    <location>
        <begin position="413"/>
        <end position="440"/>
    </location>
</feature>
<keyword evidence="6" id="KW-1185">Reference proteome</keyword>
<evidence type="ECO:0000313" key="5">
    <source>
        <dbReference type="EMBL" id="AOW20039.1"/>
    </source>
</evidence>
<dbReference type="AlphaFoldDB" id="A0A1D8P644"/>
<comment type="similarity">
    <text evidence="2">Belongs to the BshC family.</text>
</comment>
<dbReference type="STRING" id="1850246.LPB138_04790"/>
<sequence>MTKISTIPFYKTGYFSKTICDYLDQNSSISSFYGEFPNLDGFKKQIDLKHHSKLVSESHRKILVDSLISQYDNIKTSKKTKANIDSLLSENTFTITTGHQLNLFTGPLYFLYKIISTINLTEELKRKFPDSNFVPIYWMATEDHDFEEIQYFNFKGKKIVWDKECLGGVGSTSNEGLEFVLDEFSKLVGTSDNAKKLKSLFQKSYLEHDCLSDATRYLANELFGVYGLVILDGDDANLKRQFSPFVEQELFQKTSFEEVSKTIEELGKEYKIQVNPREINLFYLTEGLRERIVFDAGIFKVNNTTIDFTKDELLYELKLHPQRFSPNVLLRPLYQEVILPNLCYIGGGGELAYWLELKSYFEKVEVPFPILLLRNSAVLISEKQSRKLEKLTISIEELFLKQQDLVNKKIKEKSNLEIDFTSQRNEIERLFNELEEIATKTDKSFIGAVNAQRTRQLKGFDKLEKRLLKAEKRNNQDFTERIKKLQDEIFPKQSLQERNTNFSEFYLEYGDELIPRIKSALKPLLLEFTVIEM</sequence>
<dbReference type="Proteomes" id="UP000176050">
    <property type="component" value="Chromosome"/>
</dbReference>